<dbReference type="Pfam" id="PF14435">
    <property type="entry name" value="SUKH-4"/>
    <property type="match status" value="1"/>
</dbReference>
<keyword evidence="2" id="KW-1185">Reference proteome</keyword>
<evidence type="ECO:0008006" key="3">
    <source>
        <dbReference type="Google" id="ProtNLM"/>
    </source>
</evidence>
<dbReference type="AlphaFoldDB" id="A0A4U0NJY5"/>
<name>A0A4U0NJY5_9ACTN</name>
<dbReference type="InterPro" id="IPR025851">
    <property type="entry name" value="SUKH-4"/>
</dbReference>
<dbReference type="EMBL" id="SUMB01000004">
    <property type="protein sequence ID" value="TJZ54567.1"/>
    <property type="molecule type" value="Genomic_DNA"/>
</dbReference>
<dbReference type="RefSeq" id="WP_136740491.1">
    <property type="nucleotide sequence ID" value="NZ_SUMB01000004.1"/>
</dbReference>
<organism evidence="1 2">
    <name type="scientific">Streptomyces piniterrae</name>
    <dbReference type="NCBI Taxonomy" id="2571125"/>
    <lineage>
        <taxon>Bacteria</taxon>
        <taxon>Bacillati</taxon>
        <taxon>Actinomycetota</taxon>
        <taxon>Actinomycetes</taxon>
        <taxon>Kitasatosporales</taxon>
        <taxon>Streptomycetaceae</taxon>
        <taxon>Streptomyces</taxon>
    </lineage>
</organism>
<reference evidence="1 2" key="1">
    <citation type="submission" date="2019-04" db="EMBL/GenBank/DDBJ databases">
        <title>Streptomyces piniterrae sp. nov., a heliquinomycin-producing actinomycete isolated from rhizosphere soil of Pinus yunnanensis.</title>
        <authorList>
            <person name="Zhuang X."/>
            <person name="Zhao J."/>
        </authorList>
    </citation>
    <scope>NUCLEOTIDE SEQUENCE [LARGE SCALE GENOMIC DNA]</scope>
    <source>
        <strain evidence="2">jys28</strain>
    </source>
</reference>
<evidence type="ECO:0000313" key="1">
    <source>
        <dbReference type="EMBL" id="TJZ54567.1"/>
    </source>
</evidence>
<dbReference type="OrthoDB" id="3860495at2"/>
<protein>
    <recommendedName>
        <fullName evidence="3">SUKH-4 family immunity protein</fullName>
    </recommendedName>
</protein>
<dbReference type="Proteomes" id="UP000308697">
    <property type="component" value="Unassembled WGS sequence"/>
</dbReference>
<proteinExistence type="predicted"/>
<comment type="caution">
    <text evidence="1">The sequence shown here is derived from an EMBL/GenBank/DDBJ whole genome shotgun (WGS) entry which is preliminary data.</text>
</comment>
<sequence>MPEPTTATPGIPEGEVAARVGAWWREGGRGGQVAFLALADGHDASAVVREAHEQVPGSIVVDATGLTAEQVMQQALTALGVDLSADKRDDWPFALGSWPEERLLLVVNAHRAGPTRRSYEAERLVTWTLRQLARGKLAVMVHVVPRLLPTRADPKAVFRVSAPATEPSVAPDSAALRALAIAEPRFVPVPVWAQLVTALTGEAASEDELTEFAREEPGILRIGPLGVSFVDEGLAEKLRREAESAELHRVHGHLTTWLMRSAPDMRHPDGWARHGAIGLYAATGLAMHAVQAGTFDEVLRDGRVIANLPQTALMDAARSISFLIPGNTAASDAIHLWGWGVTPRHQTEWASWLHLMALSRDDLEVASAIASSGVALPWQAKWAHWRPPGGYHARFLQAGRFAALTEVRWQGRPAIAGLQQRTVLEEQELYVSIWDAETGDRVADPWEHDEIPQEHRADLTWPASPGSDAAAPVRVRDLFAASSPRRDQRAFLLPCVPLTVGEVVVFAGDLGLIAISPADGVDISGLGARLCPLSEDYADAGPCSPIDAPAPSHEDVIPLFGENLLCPIPDEDLPDRLTHAATRELLLDFGLPYVNEGAMGIFPYGGWDMGTLDELPSWPEGIEPVPQSGPFFQFGKWMGGKLVVDGPTGHVLRVPTEPGQGHLAGLPIAHSLEDFLTMVALFVTGWRTRDIAPPASSEREQVAYWVLGALADVDETGGEQPAWSYVLHNT</sequence>
<gene>
    <name evidence="1" type="ORF">FCH28_15850</name>
</gene>
<accession>A0A4U0NJY5</accession>
<evidence type="ECO:0000313" key="2">
    <source>
        <dbReference type="Proteomes" id="UP000308697"/>
    </source>
</evidence>